<evidence type="ECO:0000259" key="6">
    <source>
        <dbReference type="SMART" id="SM00563"/>
    </source>
</evidence>
<gene>
    <name evidence="8" type="primary">CSON013348</name>
</gene>
<evidence type="ECO:0000313" key="8">
    <source>
        <dbReference type="EMBL" id="SSX26352.1"/>
    </source>
</evidence>
<keyword evidence="2" id="KW-0808">Transferase</keyword>
<sequence length="413" mass="47687">MSMLALLKKSSLVHLTLAISYFTSGLMINLAQCILFLFVKPFNVKLYRYLMYYLCYSFYCQLVFIADWWAGCKIKVYISKEDMETCGKSHGLLLMNHYYEIDWLLGWVFCDKIGVLGNCKAYAKKAIQYIPTIGWAWKFAEFVFLERNYQKDKEIIGTQIRKILAYPHAVWLLLNAEGTRFTKSKHEASIKFAEERGMTPLQYHLIPRTKGFTVSLPFLKENCPNIYDINLALTDDQFQKATLPNLLDGEGVVAHMYVQRFDTKSLPDDEEEAAEWLQNLFRRKDQMQQNFHKYGNFFHGLDIKPMDPIVFEPRLACLLNTLGWTLATLSFVLYYLGKLLLSGRLVYFSIGIGILVLFWWLMKKSIAYSKIDRGSSYGSTVKHSNASTPINGNNPHATNHNNSSSTTNNKKDE</sequence>
<feature type="domain" description="Phospholipid/glycerol acyltransferase" evidence="6">
    <location>
        <begin position="91"/>
        <end position="213"/>
    </location>
</feature>
<feature type="transmembrane region" description="Helical" evidence="5">
    <location>
        <begin position="50"/>
        <end position="70"/>
    </location>
</feature>
<reference evidence="8" key="2">
    <citation type="submission" date="2018-07" db="EMBL/GenBank/DDBJ databases">
        <authorList>
            <person name="Quirk P.G."/>
            <person name="Krulwich T.A."/>
        </authorList>
    </citation>
    <scope>NUCLEOTIDE SEQUENCE</scope>
</reference>
<dbReference type="GO" id="GO:0003841">
    <property type="term" value="F:1-acylglycerol-3-phosphate O-acyltransferase activity"/>
    <property type="evidence" value="ECO:0007669"/>
    <property type="project" value="TreeGrafter"/>
</dbReference>
<dbReference type="GO" id="GO:0012505">
    <property type="term" value="C:endomembrane system"/>
    <property type="evidence" value="ECO:0007669"/>
    <property type="project" value="TreeGrafter"/>
</dbReference>
<evidence type="ECO:0000256" key="3">
    <source>
        <dbReference type="ARBA" id="ARBA00023315"/>
    </source>
</evidence>
<feature type="transmembrane region" description="Helical" evidence="5">
    <location>
        <begin position="12"/>
        <end position="38"/>
    </location>
</feature>
<dbReference type="SUPFAM" id="SSF69593">
    <property type="entry name" value="Glycerol-3-phosphate (1)-acyltransferase"/>
    <property type="match status" value="1"/>
</dbReference>
<dbReference type="EMBL" id="UFQS01000670">
    <property type="protein sequence ID" value="SSX05995.1"/>
    <property type="molecule type" value="Genomic_DNA"/>
</dbReference>
<keyword evidence="5" id="KW-0472">Membrane</keyword>
<dbReference type="Pfam" id="PF16076">
    <property type="entry name" value="Acyltransf_C"/>
    <property type="match status" value="1"/>
</dbReference>
<dbReference type="SMART" id="SM00563">
    <property type="entry name" value="PlsC"/>
    <property type="match status" value="1"/>
</dbReference>
<evidence type="ECO:0000256" key="4">
    <source>
        <dbReference type="SAM" id="MobiDB-lite"/>
    </source>
</evidence>
<evidence type="ECO:0000313" key="7">
    <source>
        <dbReference type="EMBL" id="SSX05995.1"/>
    </source>
</evidence>
<feature type="compositionally biased region" description="Low complexity" evidence="4">
    <location>
        <begin position="391"/>
        <end position="413"/>
    </location>
</feature>
<dbReference type="PANTHER" id="PTHR10983:SF24">
    <property type="entry name" value="1-ACYLGLYCEROL-3-PHOSPHATE O-ACYLTRANSFERASE 3, ISOFORM E-RELATED"/>
    <property type="match status" value="1"/>
</dbReference>
<comment type="similarity">
    <text evidence="1">Belongs to the 1-acyl-sn-glycerol-3-phosphate acyltransferase family.</text>
</comment>
<dbReference type="InterPro" id="IPR002123">
    <property type="entry name" value="Plipid/glycerol_acylTrfase"/>
</dbReference>
<feature type="region of interest" description="Disordered" evidence="4">
    <location>
        <begin position="382"/>
        <end position="413"/>
    </location>
</feature>
<reference evidence="7" key="1">
    <citation type="submission" date="2018-04" db="EMBL/GenBank/DDBJ databases">
        <authorList>
            <person name="Go L.Y."/>
            <person name="Mitchell J.A."/>
        </authorList>
    </citation>
    <scope>NUCLEOTIDE SEQUENCE</scope>
    <source>
        <tissue evidence="7">Whole organism</tissue>
    </source>
</reference>
<organism evidence="8">
    <name type="scientific">Culicoides sonorensis</name>
    <name type="common">Biting midge</name>
    <dbReference type="NCBI Taxonomy" id="179676"/>
    <lineage>
        <taxon>Eukaryota</taxon>
        <taxon>Metazoa</taxon>
        <taxon>Ecdysozoa</taxon>
        <taxon>Arthropoda</taxon>
        <taxon>Hexapoda</taxon>
        <taxon>Insecta</taxon>
        <taxon>Pterygota</taxon>
        <taxon>Neoptera</taxon>
        <taxon>Endopterygota</taxon>
        <taxon>Diptera</taxon>
        <taxon>Nematocera</taxon>
        <taxon>Chironomoidea</taxon>
        <taxon>Ceratopogonidae</taxon>
        <taxon>Ceratopogoninae</taxon>
        <taxon>Culicoides</taxon>
        <taxon>Monoculicoides</taxon>
    </lineage>
</organism>
<feature type="transmembrane region" description="Helical" evidence="5">
    <location>
        <begin position="315"/>
        <end position="336"/>
    </location>
</feature>
<dbReference type="OMA" id="LAGWMIC"/>
<proteinExistence type="inferred from homology"/>
<protein>
    <submittedName>
        <fullName evidence="8">CSON013348 protein</fullName>
    </submittedName>
</protein>
<feature type="transmembrane region" description="Helical" evidence="5">
    <location>
        <begin position="342"/>
        <end position="361"/>
    </location>
</feature>
<name>A0A336M7Q5_CULSO</name>
<evidence type="ECO:0000256" key="2">
    <source>
        <dbReference type="ARBA" id="ARBA00022679"/>
    </source>
</evidence>
<evidence type="ECO:0000256" key="1">
    <source>
        <dbReference type="ARBA" id="ARBA00008655"/>
    </source>
</evidence>
<keyword evidence="5" id="KW-0812">Transmembrane</keyword>
<dbReference type="PANTHER" id="PTHR10983">
    <property type="entry name" value="1-ACYLGLYCEROL-3-PHOSPHATE ACYLTRANSFERASE-RELATED"/>
    <property type="match status" value="1"/>
</dbReference>
<dbReference type="CDD" id="cd07990">
    <property type="entry name" value="LPLAT_LCLAT1-like"/>
    <property type="match status" value="1"/>
</dbReference>
<dbReference type="VEuPathDB" id="VectorBase:CSON013348"/>
<keyword evidence="5" id="KW-1133">Transmembrane helix</keyword>
<dbReference type="EMBL" id="UFQT01000670">
    <property type="protein sequence ID" value="SSX26352.1"/>
    <property type="molecule type" value="Genomic_DNA"/>
</dbReference>
<dbReference type="Pfam" id="PF01553">
    <property type="entry name" value="Acyltransferase"/>
    <property type="match status" value="1"/>
</dbReference>
<evidence type="ECO:0000256" key="5">
    <source>
        <dbReference type="SAM" id="Phobius"/>
    </source>
</evidence>
<dbReference type="InterPro" id="IPR032098">
    <property type="entry name" value="Acyltransf_C"/>
</dbReference>
<keyword evidence="3" id="KW-0012">Acyltransferase</keyword>
<dbReference type="AlphaFoldDB" id="A0A336M7Q5"/>
<accession>A0A336M7Q5</accession>